<dbReference type="AlphaFoldDB" id="A0A5D4HA29"/>
<accession>A0A5D4HA29</accession>
<dbReference type="Proteomes" id="UP000323258">
    <property type="component" value="Unassembled WGS sequence"/>
</dbReference>
<dbReference type="RefSeq" id="WP_148913011.1">
    <property type="nucleotide sequence ID" value="NZ_VSZS01000051.1"/>
</dbReference>
<dbReference type="OrthoDB" id="9791723at2"/>
<evidence type="ECO:0000256" key="1">
    <source>
        <dbReference type="ARBA" id="ARBA00038414"/>
    </source>
</evidence>
<reference evidence="2 3" key="1">
    <citation type="submission" date="2019-08" db="EMBL/GenBank/DDBJ databases">
        <authorList>
            <person name="Seo Y.L."/>
        </authorList>
    </citation>
    <scope>NUCLEOTIDE SEQUENCE [LARGE SCALE GENOMIC DNA]</scope>
    <source>
        <strain evidence="2 3">MaA-C15</strain>
    </source>
</reference>
<evidence type="ECO:0000313" key="3">
    <source>
        <dbReference type="Proteomes" id="UP000323258"/>
    </source>
</evidence>
<dbReference type="GO" id="GO:0047661">
    <property type="term" value="F:amino-acid racemase activity"/>
    <property type="evidence" value="ECO:0007669"/>
    <property type="project" value="InterPro"/>
</dbReference>
<gene>
    <name evidence="2" type="ORF">FY036_01870</name>
</gene>
<dbReference type="Gene3D" id="3.40.50.12500">
    <property type="match status" value="1"/>
</dbReference>
<dbReference type="InterPro" id="IPR052186">
    <property type="entry name" value="Hydantoin_racemase-like"/>
</dbReference>
<sequence>MNVTVQKNAPGRAVARRLLVINPNTNPAVTAAIQAAADGVVHDTTGVTVVNPSVGPFSIETAEHRALAVPQVISMVRDSLHEGYDAYVLGCFDDIGLFEARALAGVPVVGTCEAGIAAARTLAARFAIITTVHSAVPGIYDLLERYGAADICTVRAAGIGVADAAGDGEAAEKLVLAAIAEAIGTDGAEAILLGSGGLAGKAPHLRTKVPVPVIDGIQAAVTMAEGLAAQRVGRH</sequence>
<dbReference type="InterPro" id="IPR053714">
    <property type="entry name" value="Iso_Racemase_Enz_sf"/>
</dbReference>
<reference evidence="2 3" key="2">
    <citation type="submission" date="2019-09" db="EMBL/GenBank/DDBJ databases">
        <title>Mesorhizobium sp. MaA-C15 isolated from Microcystis aeruginosa.</title>
        <authorList>
            <person name="Jeong S.E."/>
            <person name="Jin H.M."/>
            <person name="Jeon C.O."/>
        </authorList>
    </citation>
    <scope>NUCLEOTIDE SEQUENCE [LARGE SCALE GENOMIC DNA]</scope>
    <source>
        <strain evidence="2 3">MaA-C15</strain>
    </source>
</reference>
<evidence type="ECO:0000313" key="2">
    <source>
        <dbReference type="EMBL" id="TYR35640.1"/>
    </source>
</evidence>
<dbReference type="PANTHER" id="PTHR28047">
    <property type="entry name" value="PROTEIN DCG1"/>
    <property type="match status" value="1"/>
</dbReference>
<organism evidence="2 3">
    <name type="scientific">Neoaquamicrobium microcysteis</name>
    <dbReference type="NCBI Taxonomy" id="2682781"/>
    <lineage>
        <taxon>Bacteria</taxon>
        <taxon>Pseudomonadati</taxon>
        <taxon>Pseudomonadota</taxon>
        <taxon>Alphaproteobacteria</taxon>
        <taxon>Hyphomicrobiales</taxon>
        <taxon>Phyllobacteriaceae</taxon>
        <taxon>Neoaquamicrobium</taxon>
    </lineage>
</organism>
<proteinExistence type="inferred from homology"/>
<dbReference type="InterPro" id="IPR015942">
    <property type="entry name" value="Asp/Glu/hydantoin_racemase"/>
</dbReference>
<name>A0A5D4HA29_9HYPH</name>
<dbReference type="PANTHER" id="PTHR28047:SF5">
    <property type="entry name" value="PROTEIN DCG1"/>
    <property type="match status" value="1"/>
</dbReference>
<dbReference type="EMBL" id="VSZS01000051">
    <property type="protein sequence ID" value="TYR35640.1"/>
    <property type="molecule type" value="Genomic_DNA"/>
</dbReference>
<protein>
    <submittedName>
        <fullName evidence="2">Asp/Glu racemase</fullName>
    </submittedName>
</protein>
<dbReference type="Pfam" id="PF01177">
    <property type="entry name" value="Asp_Glu_race"/>
    <property type="match status" value="1"/>
</dbReference>
<comment type="caution">
    <text evidence="2">The sequence shown here is derived from an EMBL/GenBank/DDBJ whole genome shotgun (WGS) entry which is preliminary data.</text>
</comment>
<keyword evidence="3" id="KW-1185">Reference proteome</keyword>
<comment type="similarity">
    <text evidence="1">Belongs to the HyuE racemase family.</text>
</comment>